<evidence type="ECO:0000256" key="1">
    <source>
        <dbReference type="SAM" id="Coils"/>
    </source>
</evidence>
<name>A0A927H2D8_9BACL</name>
<feature type="coiled-coil region" evidence="1">
    <location>
        <begin position="216"/>
        <end position="285"/>
    </location>
</feature>
<keyword evidence="3" id="KW-1185">Reference proteome</keyword>
<dbReference type="AlphaFoldDB" id="A0A927H2D8"/>
<dbReference type="RefSeq" id="WP_190930764.1">
    <property type="nucleotide sequence ID" value="NZ_JACXJA010000038.1"/>
</dbReference>
<sequence length="744" mass="82815">MWKSRAGTVSISLVLLIAPLFAFHSVLIDSARVKMAERQTEIASKAALRSVLSAYDPVLQTYGLYGLGISPEQSSELFAQVLEQNLSPGGGGTFRLVEASRVSESLKPLYTLANSAVFERQVLEEMKYRAPVEFTLNVTDKLLNGSKATSMLSGFSKFTEQAGKIEELIVEREKELDGAWAKAQEIAEKASIYRNYYAVKLGRLDELSRLIGLRQAEEVRGQIQTIRSQAEALNRTITERKASMAELIRAGVQAAEVLAAMSQSISELERSAAQLYAQIDELERILLYIAEYTLLLPATKMEAKRDQAILTEQTQAVFQTLDRAKALDDRIREEMGGLPADSGIAPETLHAATMSDAYYIAYKTGLGGISAMFSGFESALDATTLFAGDTRFDSVRMEILSESNDAYAGKAVQFLNEQRAEEERRTAQTGRIAQLKRQEQERYAQIWDQVRKIWADCGGGTEEAYKALTDDSDSANPSFYRKYMDYNRVSSSETSGVEEMGSAEEAKERTKGTIDKLLGGLADAAGQFRDEMYINEYALTKFNYRTYGKETGKDGVLKPDYERSGRASHELPDQEAEYLLYGLNSCLKNQSAAYTEMFTLRLAVRTAEALMSPEAKIVAAGSPLLTILWAIAEGGVKAYSDMTKLVNGEEVPVSDKLPDTVTMNYKDYLRLFLLLHTKREPMTARMQSLIELNTGTDLRETPVYMQARTETKVRLWFMPYSMSLFGYPVEGRQAAITKTAALSY</sequence>
<proteinExistence type="predicted"/>
<protein>
    <submittedName>
        <fullName evidence="2">Uncharacterized protein</fullName>
    </submittedName>
</protein>
<accession>A0A927H2D8</accession>
<comment type="caution">
    <text evidence="2">The sequence shown here is derived from an EMBL/GenBank/DDBJ whole genome shotgun (WGS) entry which is preliminary data.</text>
</comment>
<evidence type="ECO:0000313" key="2">
    <source>
        <dbReference type="EMBL" id="MBD2865142.1"/>
    </source>
</evidence>
<keyword evidence="1" id="KW-0175">Coiled coil</keyword>
<organism evidence="2 3">
    <name type="scientific">Paenibacillus oceani</name>
    <dbReference type="NCBI Taxonomy" id="2772510"/>
    <lineage>
        <taxon>Bacteria</taxon>
        <taxon>Bacillati</taxon>
        <taxon>Bacillota</taxon>
        <taxon>Bacilli</taxon>
        <taxon>Bacillales</taxon>
        <taxon>Paenibacillaceae</taxon>
        <taxon>Paenibacillus</taxon>
    </lineage>
</organism>
<reference evidence="2" key="1">
    <citation type="submission" date="2020-09" db="EMBL/GenBank/DDBJ databases">
        <title>A novel bacterium of genus Paenibacillus, isolated from South China Sea.</title>
        <authorList>
            <person name="Huang H."/>
            <person name="Mo K."/>
            <person name="Hu Y."/>
        </authorList>
    </citation>
    <scope>NUCLEOTIDE SEQUENCE</scope>
    <source>
        <strain evidence="2">IB182363</strain>
    </source>
</reference>
<evidence type="ECO:0000313" key="3">
    <source>
        <dbReference type="Proteomes" id="UP000639396"/>
    </source>
</evidence>
<gene>
    <name evidence="2" type="ORF">IDH45_24475</name>
</gene>
<dbReference type="EMBL" id="JACXJA010000038">
    <property type="protein sequence ID" value="MBD2865142.1"/>
    <property type="molecule type" value="Genomic_DNA"/>
</dbReference>
<dbReference type="Proteomes" id="UP000639396">
    <property type="component" value="Unassembled WGS sequence"/>
</dbReference>